<dbReference type="AlphaFoldDB" id="A0A8H7F5S1"/>
<reference evidence="2 3" key="1">
    <citation type="journal article" name="Sci. Rep.">
        <title>Telomere-to-telomere assembled and centromere annotated genomes of the two main subspecies of the button mushroom Agaricus bisporus reveal especially polymorphic chromosome ends.</title>
        <authorList>
            <person name="Sonnenberg A.S.M."/>
            <person name="Sedaghat-Telgerd N."/>
            <person name="Lavrijssen B."/>
            <person name="Ohm R.A."/>
            <person name="Hendrickx P.M."/>
            <person name="Scholtmeijer K."/>
            <person name="Baars J.J.P."/>
            <person name="van Peer A."/>
        </authorList>
    </citation>
    <scope>NUCLEOTIDE SEQUENCE [LARGE SCALE GENOMIC DNA]</scope>
    <source>
        <strain evidence="2 3">H119_p4</strain>
    </source>
</reference>
<organism evidence="2 3">
    <name type="scientific">Agaricus bisporus var. burnettii</name>
    <dbReference type="NCBI Taxonomy" id="192524"/>
    <lineage>
        <taxon>Eukaryota</taxon>
        <taxon>Fungi</taxon>
        <taxon>Dikarya</taxon>
        <taxon>Basidiomycota</taxon>
        <taxon>Agaricomycotina</taxon>
        <taxon>Agaricomycetes</taxon>
        <taxon>Agaricomycetidae</taxon>
        <taxon>Agaricales</taxon>
        <taxon>Agaricineae</taxon>
        <taxon>Agaricaceae</taxon>
        <taxon>Agaricus</taxon>
    </lineage>
</organism>
<evidence type="ECO:0000256" key="1">
    <source>
        <dbReference type="SAM" id="Phobius"/>
    </source>
</evidence>
<evidence type="ECO:0000313" key="3">
    <source>
        <dbReference type="Proteomes" id="UP000629468"/>
    </source>
</evidence>
<name>A0A8H7F5S1_AGABI</name>
<gene>
    <name evidence="2" type="ORF">Agabi119p4_3947</name>
</gene>
<feature type="transmembrane region" description="Helical" evidence="1">
    <location>
        <begin position="12"/>
        <end position="32"/>
    </location>
</feature>
<protein>
    <submittedName>
        <fullName evidence="2">Uncharacterized protein</fullName>
    </submittedName>
</protein>
<evidence type="ECO:0000313" key="2">
    <source>
        <dbReference type="EMBL" id="KAF7777875.1"/>
    </source>
</evidence>
<proteinExistence type="predicted"/>
<dbReference type="EMBL" id="JABXXO010000005">
    <property type="protein sequence ID" value="KAF7777875.1"/>
    <property type="molecule type" value="Genomic_DNA"/>
</dbReference>
<comment type="caution">
    <text evidence="2">The sequence shown here is derived from an EMBL/GenBank/DDBJ whole genome shotgun (WGS) entry which is preliminary data.</text>
</comment>
<keyword evidence="1" id="KW-0812">Transmembrane</keyword>
<keyword evidence="1" id="KW-1133">Transmembrane helix</keyword>
<accession>A0A8H7F5S1</accession>
<keyword evidence="1" id="KW-0472">Membrane</keyword>
<dbReference type="Proteomes" id="UP000629468">
    <property type="component" value="Unassembled WGS sequence"/>
</dbReference>
<sequence length="66" mass="7450">MKTQAEGLISSWLSFSIFTGLNIVLLPCLALLPPRFNNFLQFNALGRSAQSVVIRDWDRKVSPRKS</sequence>